<keyword evidence="3" id="KW-1185">Reference proteome</keyword>
<comment type="caution">
    <text evidence="2">The sequence shown here is derived from an EMBL/GenBank/DDBJ whole genome shotgun (WGS) entry which is preliminary data.</text>
</comment>
<dbReference type="EMBL" id="CAXKWB010020308">
    <property type="protein sequence ID" value="CAL4122520.1"/>
    <property type="molecule type" value="Genomic_DNA"/>
</dbReference>
<gene>
    <name evidence="2" type="ORF">MNOR_LOCUS23242</name>
</gene>
<evidence type="ECO:0000256" key="1">
    <source>
        <dbReference type="SAM" id="MobiDB-lite"/>
    </source>
</evidence>
<feature type="region of interest" description="Disordered" evidence="1">
    <location>
        <begin position="278"/>
        <end position="302"/>
    </location>
</feature>
<evidence type="ECO:0000313" key="3">
    <source>
        <dbReference type="Proteomes" id="UP001497623"/>
    </source>
</evidence>
<organism evidence="2 3">
    <name type="scientific">Meganyctiphanes norvegica</name>
    <name type="common">Northern krill</name>
    <name type="synonym">Thysanopoda norvegica</name>
    <dbReference type="NCBI Taxonomy" id="48144"/>
    <lineage>
        <taxon>Eukaryota</taxon>
        <taxon>Metazoa</taxon>
        <taxon>Ecdysozoa</taxon>
        <taxon>Arthropoda</taxon>
        <taxon>Crustacea</taxon>
        <taxon>Multicrustacea</taxon>
        <taxon>Malacostraca</taxon>
        <taxon>Eumalacostraca</taxon>
        <taxon>Eucarida</taxon>
        <taxon>Euphausiacea</taxon>
        <taxon>Euphausiidae</taxon>
        <taxon>Meganyctiphanes</taxon>
    </lineage>
</organism>
<evidence type="ECO:0008006" key="4">
    <source>
        <dbReference type="Google" id="ProtNLM"/>
    </source>
</evidence>
<dbReference type="AlphaFoldDB" id="A0AAV2RCQ0"/>
<protein>
    <recommendedName>
        <fullName evidence="4">BZIP domain-containing protein</fullName>
    </recommendedName>
</protein>
<reference evidence="2 3" key="1">
    <citation type="submission" date="2024-05" db="EMBL/GenBank/DDBJ databases">
        <authorList>
            <person name="Wallberg A."/>
        </authorList>
    </citation>
    <scope>NUCLEOTIDE SEQUENCE [LARGE SCALE GENOMIC DNA]</scope>
</reference>
<proteinExistence type="predicted"/>
<name>A0AAV2RCQ0_MEGNR</name>
<feature type="compositionally biased region" description="Low complexity" evidence="1">
    <location>
        <begin position="191"/>
        <end position="209"/>
    </location>
</feature>
<feature type="region of interest" description="Disordered" evidence="1">
    <location>
        <begin position="190"/>
        <end position="209"/>
    </location>
</feature>
<dbReference type="Proteomes" id="UP001497623">
    <property type="component" value="Unassembled WGS sequence"/>
</dbReference>
<evidence type="ECO:0000313" key="2">
    <source>
        <dbReference type="EMBL" id="CAL4122520.1"/>
    </source>
</evidence>
<sequence>MDSSYDFVVKAIADGNPEILAIMEDILTSQQLSSSIQPGDGSPISTLGILSNINSPYEGQDFNLTVDMERGSPSGLSPYNFMSTGTGAENLNSSGVMDAMLPSGTQPYGSMLSSATGGQDLHSANFLGDVYPSGQSPCSSFSVPGTGVQDFKSTNILGDVIYSGMSPDSPMSFNGTGDLFNNEPVSYEDLSPYSSHSSHTPSSQYSSSAFSDDSSSLSSHFSNMYPFNNSSYDVQSQYYTSNDTYSPVVVDSVRKTSDLFMGNNSSYTMEPSSFSSLHASFPSQNTSTSKHRYPTGENRRKNVPHSMFTSEQLTDHNKTINNEASQRYRQRKSNNIKEINQEEQALLVRQSELKPMLEGLLRQKDSLLLLGNALRSRGLNLSIVDNKPYICKVDHTS</sequence>
<accession>A0AAV2RCQ0</accession>